<gene>
    <name evidence="2" type="ORF">C7T94_17630</name>
</gene>
<feature type="signal peptide" evidence="1">
    <location>
        <begin position="1"/>
        <end position="22"/>
    </location>
</feature>
<keyword evidence="3" id="KW-1185">Reference proteome</keyword>
<organism evidence="2 3">
    <name type="scientific">Pedobacter yulinensis</name>
    <dbReference type="NCBI Taxonomy" id="2126353"/>
    <lineage>
        <taxon>Bacteria</taxon>
        <taxon>Pseudomonadati</taxon>
        <taxon>Bacteroidota</taxon>
        <taxon>Sphingobacteriia</taxon>
        <taxon>Sphingobacteriales</taxon>
        <taxon>Sphingobacteriaceae</taxon>
        <taxon>Pedobacter</taxon>
    </lineage>
</organism>
<proteinExistence type="predicted"/>
<dbReference type="AlphaFoldDB" id="A0A2T3HHU3"/>
<protein>
    <submittedName>
        <fullName evidence="2">DUF4835 domain-containing protein</fullName>
    </submittedName>
</protein>
<reference evidence="2 3" key="1">
    <citation type="submission" date="2018-03" db="EMBL/GenBank/DDBJ databases">
        <authorList>
            <person name="Keele B.F."/>
        </authorList>
    </citation>
    <scope>NUCLEOTIDE SEQUENCE [LARGE SCALE GENOMIC DNA]</scope>
    <source>
        <strain evidence="2 3">YL28-9</strain>
    </source>
</reference>
<comment type="caution">
    <text evidence="2">The sequence shown here is derived from an EMBL/GenBank/DDBJ whole genome shotgun (WGS) entry which is preliminary data.</text>
</comment>
<dbReference type="Pfam" id="PF16119">
    <property type="entry name" value="DUF4835"/>
    <property type="match status" value="1"/>
</dbReference>
<keyword evidence="1" id="KW-0732">Signal</keyword>
<dbReference type="EMBL" id="PYLS01000007">
    <property type="protein sequence ID" value="PST82007.1"/>
    <property type="molecule type" value="Genomic_DNA"/>
</dbReference>
<name>A0A2T3HHU3_9SPHI</name>
<dbReference type="OrthoDB" id="9773381at2"/>
<evidence type="ECO:0000313" key="2">
    <source>
        <dbReference type="EMBL" id="PST82007.1"/>
    </source>
</evidence>
<evidence type="ECO:0000256" key="1">
    <source>
        <dbReference type="SAM" id="SignalP"/>
    </source>
</evidence>
<accession>A0A2T3HHU3</accession>
<dbReference type="Proteomes" id="UP000240912">
    <property type="component" value="Unassembled WGS sequence"/>
</dbReference>
<dbReference type="RefSeq" id="WP_107217120.1">
    <property type="nucleotide sequence ID" value="NZ_KZ686271.1"/>
</dbReference>
<evidence type="ECO:0000313" key="3">
    <source>
        <dbReference type="Proteomes" id="UP000240912"/>
    </source>
</evidence>
<dbReference type="InterPro" id="IPR032274">
    <property type="entry name" value="DUF4835"/>
</dbReference>
<sequence length="301" mass="33770">MKPNIFILLSLLLLCLMQPLRAQELLSRVQVLAPTVPNINKNSMDQLQKAVRDFLNNNKFGSEVYQPQERIDCIVVLTINAWDGGSSYKAQAQIQSSRPVYGTSYYATLLNMSDPNFDFNYSDGQTIDFSESTFISNLSSLLSFYAYTIIGLDKDSFSSLGGSSYYLKARNVINLAQTSGGAGWRASDGLRNRFWLNENLTSKNFELLRSFIYTYHFRGLDQMASNRSKGVTSLLEGLLELGTLDKQKLGSIFPNVYFASKADEIASILSTAEQPIRMRAFNLLSEIDPANTGKYEKLKMP</sequence>
<feature type="chain" id="PRO_5015731143" evidence="1">
    <location>
        <begin position="23"/>
        <end position="301"/>
    </location>
</feature>